<sequence length="58" mass="6619">MNLQSCLISEGKNRREPFGQPSPKYAQGIDYRIPYLELPVRKGSVKGGKRQWKQLLAS</sequence>
<comment type="caution">
    <text evidence="2">The sequence shown here is derived from an EMBL/GenBank/DDBJ whole genome shotgun (WGS) entry which is preliminary data.</text>
</comment>
<keyword evidence="3" id="KW-1185">Reference proteome</keyword>
<accession>A0A8J2VE58</accession>
<evidence type="ECO:0000313" key="2">
    <source>
        <dbReference type="EMBL" id="GGE22512.1"/>
    </source>
</evidence>
<evidence type="ECO:0000313" key="3">
    <source>
        <dbReference type="Proteomes" id="UP000625210"/>
    </source>
</evidence>
<name>A0A8J2VE58_9BACL</name>
<proteinExistence type="predicted"/>
<feature type="region of interest" description="Disordered" evidence="1">
    <location>
        <begin position="1"/>
        <end position="25"/>
    </location>
</feature>
<reference evidence="2" key="2">
    <citation type="submission" date="2020-09" db="EMBL/GenBank/DDBJ databases">
        <authorList>
            <person name="Sun Q."/>
            <person name="Zhou Y."/>
        </authorList>
    </citation>
    <scope>NUCLEOTIDE SEQUENCE</scope>
    <source>
        <strain evidence="2">CGMCC 1.15179</strain>
    </source>
</reference>
<protein>
    <submittedName>
        <fullName evidence="2">Uncharacterized protein</fullName>
    </submittedName>
</protein>
<dbReference type="EMBL" id="BMHQ01000009">
    <property type="protein sequence ID" value="GGE22512.1"/>
    <property type="molecule type" value="Genomic_DNA"/>
</dbReference>
<dbReference type="Proteomes" id="UP000625210">
    <property type="component" value="Unassembled WGS sequence"/>
</dbReference>
<gene>
    <name evidence="2" type="ORF">GCM10011571_25750</name>
</gene>
<evidence type="ECO:0000256" key="1">
    <source>
        <dbReference type="SAM" id="MobiDB-lite"/>
    </source>
</evidence>
<organism evidence="2 3">
    <name type="scientific">Marinithermofilum abyssi</name>
    <dbReference type="NCBI Taxonomy" id="1571185"/>
    <lineage>
        <taxon>Bacteria</taxon>
        <taxon>Bacillati</taxon>
        <taxon>Bacillota</taxon>
        <taxon>Bacilli</taxon>
        <taxon>Bacillales</taxon>
        <taxon>Thermoactinomycetaceae</taxon>
        <taxon>Marinithermofilum</taxon>
    </lineage>
</organism>
<dbReference type="AlphaFoldDB" id="A0A8J2VE58"/>
<reference evidence="2" key="1">
    <citation type="journal article" date="2014" name="Int. J. Syst. Evol. Microbiol.">
        <title>Complete genome sequence of Corynebacterium casei LMG S-19264T (=DSM 44701T), isolated from a smear-ripened cheese.</title>
        <authorList>
            <consortium name="US DOE Joint Genome Institute (JGI-PGF)"/>
            <person name="Walter F."/>
            <person name="Albersmeier A."/>
            <person name="Kalinowski J."/>
            <person name="Ruckert C."/>
        </authorList>
    </citation>
    <scope>NUCLEOTIDE SEQUENCE</scope>
    <source>
        <strain evidence="2">CGMCC 1.15179</strain>
    </source>
</reference>